<protein>
    <submittedName>
        <fullName evidence="6">Predicted arabinose efflux permease, MFS family</fullName>
    </submittedName>
</protein>
<keyword evidence="1 4" id="KW-0812">Transmembrane</keyword>
<dbReference type="Pfam" id="PF07690">
    <property type="entry name" value="MFS_1"/>
    <property type="match status" value="1"/>
</dbReference>
<dbReference type="GO" id="GO:0022857">
    <property type="term" value="F:transmembrane transporter activity"/>
    <property type="evidence" value="ECO:0007669"/>
    <property type="project" value="InterPro"/>
</dbReference>
<evidence type="ECO:0000313" key="6">
    <source>
        <dbReference type="EMBL" id="SMC95346.1"/>
    </source>
</evidence>
<evidence type="ECO:0000256" key="1">
    <source>
        <dbReference type="ARBA" id="ARBA00022692"/>
    </source>
</evidence>
<dbReference type="InterPro" id="IPR020846">
    <property type="entry name" value="MFS_dom"/>
</dbReference>
<dbReference type="STRING" id="937218.SAMN06297251_11423"/>
<dbReference type="PANTHER" id="PTHR23539:SF1">
    <property type="entry name" value="MAJOR FACILITATOR SUPERFAMILY (MFS) PROFILE DOMAIN-CONTAINING PROTEIN"/>
    <property type="match status" value="1"/>
</dbReference>
<keyword evidence="3 4" id="KW-0472">Membrane</keyword>
<dbReference type="InterPro" id="IPR036259">
    <property type="entry name" value="MFS_trans_sf"/>
</dbReference>
<feature type="transmembrane region" description="Helical" evidence="4">
    <location>
        <begin position="175"/>
        <end position="193"/>
    </location>
</feature>
<dbReference type="Gene3D" id="1.20.1250.20">
    <property type="entry name" value="MFS general substrate transporter like domains"/>
    <property type="match status" value="2"/>
</dbReference>
<feature type="transmembrane region" description="Helical" evidence="4">
    <location>
        <begin position="354"/>
        <end position="377"/>
    </location>
</feature>
<feature type="transmembrane region" description="Helical" evidence="4">
    <location>
        <begin position="50"/>
        <end position="73"/>
    </location>
</feature>
<feature type="transmembrane region" description="Helical" evidence="4">
    <location>
        <begin position="320"/>
        <end position="342"/>
    </location>
</feature>
<evidence type="ECO:0000256" key="4">
    <source>
        <dbReference type="SAM" id="Phobius"/>
    </source>
</evidence>
<feature type="transmembrane region" description="Helical" evidence="4">
    <location>
        <begin position="263"/>
        <end position="285"/>
    </location>
</feature>
<reference evidence="6 7" key="1">
    <citation type="submission" date="2017-04" db="EMBL/GenBank/DDBJ databases">
        <authorList>
            <person name="Afonso C.L."/>
            <person name="Miller P.J."/>
            <person name="Scott M.A."/>
            <person name="Spackman E."/>
            <person name="Goraichik I."/>
            <person name="Dimitrov K.M."/>
            <person name="Suarez D.L."/>
            <person name="Swayne D.E."/>
        </authorList>
    </citation>
    <scope>NUCLEOTIDE SEQUENCE [LARGE SCALE GENOMIC DNA]</scope>
    <source>
        <strain evidence="6 7">CGMCC 1.10972</strain>
    </source>
</reference>
<dbReference type="RefSeq" id="WP_210190527.1">
    <property type="nucleotide sequence ID" value="NZ_FWXR01000014.1"/>
</dbReference>
<dbReference type="Proteomes" id="UP000192656">
    <property type="component" value="Unassembled WGS sequence"/>
</dbReference>
<proteinExistence type="predicted"/>
<dbReference type="PROSITE" id="PS50850">
    <property type="entry name" value="MFS"/>
    <property type="match status" value="1"/>
</dbReference>
<feature type="transmembrane region" description="Helical" evidence="4">
    <location>
        <begin position="292"/>
        <end position="314"/>
    </location>
</feature>
<evidence type="ECO:0000256" key="3">
    <source>
        <dbReference type="ARBA" id="ARBA00023136"/>
    </source>
</evidence>
<name>A0A1W2DE75_9HYPH</name>
<feature type="transmembrane region" description="Helical" evidence="4">
    <location>
        <begin position="119"/>
        <end position="143"/>
    </location>
</feature>
<keyword evidence="2 4" id="KW-1133">Transmembrane helix</keyword>
<dbReference type="PANTHER" id="PTHR23539">
    <property type="entry name" value="MFS TRANSPORTER"/>
    <property type="match status" value="1"/>
</dbReference>
<feature type="transmembrane region" description="Helical" evidence="4">
    <location>
        <begin position="85"/>
        <end position="107"/>
    </location>
</feature>
<feature type="transmembrane region" description="Helical" evidence="4">
    <location>
        <begin position="150"/>
        <end position="169"/>
    </location>
</feature>
<keyword evidence="7" id="KW-1185">Reference proteome</keyword>
<evidence type="ECO:0000256" key="2">
    <source>
        <dbReference type="ARBA" id="ARBA00022989"/>
    </source>
</evidence>
<feature type="transmembrane region" description="Helical" evidence="4">
    <location>
        <begin position="229"/>
        <end position="251"/>
    </location>
</feature>
<evidence type="ECO:0000259" key="5">
    <source>
        <dbReference type="PROSITE" id="PS50850"/>
    </source>
</evidence>
<dbReference type="CDD" id="cd06174">
    <property type="entry name" value="MFS"/>
    <property type="match status" value="1"/>
</dbReference>
<organism evidence="6 7">
    <name type="scientific">Fulvimarina manganoxydans</name>
    <dbReference type="NCBI Taxonomy" id="937218"/>
    <lineage>
        <taxon>Bacteria</taxon>
        <taxon>Pseudomonadati</taxon>
        <taxon>Pseudomonadota</taxon>
        <taxon>Alphaproteobacteria</taxon>
        <taxon>Hyphomicrobiales</taxon>
        <taxon>Aurantimonadaceae</taxon>
        <taxon>Fulvimarina</taxon>
    </lineage>
</organism>
<gene>
    <name evidence="6" type="ORF">SAMN06297251_11423</name>
</gene>
<sequence>MSTAMMNEATAETASPSRSVRALGALNFFLADVRDGLGPFLGVFLIGQGWSAATIGYVMTVGGIAGMLATTPLGALADATRAKRAMVAVCAVLAILASLLILFVPTVPMVAASQIATGIAGAAIGPAIAALTLGLVGQAGLAFQLGRNEAWNHGGNVVAAALSGLFGYWYGLPAVFVLMTIMAVGSLVALALIRPSDIDHEVARGLETGSQEKGSAPEGLKTLLRNRRLLVLAACLMMFHLGNGGLLPLLGLRVASDGSVDPAAYTAATIIIAQLTMIPLALVASRIARARGYFLVLLAALVALPIRGLIAGLWGDLYSLVPVQVLDGVGAGLLGVAVPGLVAQIMRGTGRVNVAFGAVMTVQGIGASLSPSVGGYIASTFGYSTAFVTLGLFAVPALCLWIVCGAMFAKPDGDGRRERETSGGETASL</sequence>
<evidence type="ECO:0000313" key="7">
    <source>
        <dbReference type="Proteomes" id="UP000192656"/>
    </source>
</evidence>
<dbReference type="AlphaFoldDB" id="A0A1W2DE75"/>
<dbReference type="InterPro" id="IPR011701">
    <property type="entry name" value="MFS"/>
</dbReference>
<dbReference type="EMBL" id="FWXR01000014">
    <property type="protein sequence ID" value="SMC95346.1"/>
    <property type="molecule type" value="Genomic_DNA"/>
</dbReference>
<feature type="domain" description="Major facilitator superfamily (MFS) profile" evidence="5">
    <location>
        <begin position="1"/>
        <end position="409"/>
    </location>
</feature>
<feature type="transmembrane region" description="Helical" evidence="4">
    <location>
        <begin position="383"/>
        <end position="409"/>
    </location>
</feature>
<accession>A0A1W2DE75</accession>
<dbReference type="SUPFAM" id="SSF103473">
    <property type="entry name" value="MFS general substrate transporter"/>
    <property type="match status" value="1"/>
</dbReference>